<evidence type="ECO:0000313" key="2">
    <source>
        <dbReference type="Proteomes" id="UP000265703"/>
    </source>
</evidence>
<accession>A0A397SWH7</accession>
<organism evidence="1 2">
    <name type="scientific">Glomus cerebriforme</name>
    <dbReference type="NCBI Taxonomy" id="658196"/>
    <lineage>
        <taxon>Eukaryota</taxon>
        <taxon>Fungi</taxon>
        <taxon>Fungi incertae sedis</taxon>
        <taxon>Mucoromycota</taxon>
        <taxon>Glomeromycotina</taxon>
        <taxon>Glomeromycetes</taxon>
        <taxon>Glomerales</taxon>
        <taxon>Glomeraceae</taxon>
        <taxon>Glomus</taxon>
    </lineage>
</organism>
<proteinExistence type="predicted"/>
<dbReference type="AlphaFoldDB" id="A0A397SWH7"/>
<dbReference type="EMBL" id="QKYT01000276">
    <property type="protein sequence ID" value="RIA88167.1"/>
    <property type="molecule type" value="Genomic_DNA"/>
</dbReference>
<dbReference type="OrthoDB" id="2441165at2759"/>
<dbReference type="PANTHER" id="PTHR31424:SF5">
    <property type="entry name" value="APPLE DOMAIN-CONTAINING PROTEIN"/>
    <property type="match status" value="1"/>
</dbReference>
<name>A0A397SWH7_9GLOM</name>
<sequence length="271" mass="32141">MNQLIKISLVDMNEKDKLEAALESDESEFRNPEITQEAIDIIGIGIYRSIKDILNYIILHLKKKKILKLSDPTIHLRVSGDKRNVRHKIKHVMITFMILNHKEHHHHADYHYTTILYPGTENYNTLEFILNPFLSELRLLKENGLEVAGILWNFELYFSSDWKFLAICLGLNGPTFKYFCPWCLCLKHQHGDLNKNWHIEKNMKQITARYEDVNGHIHPPLINMIAIDHIIFDELHVFLRITDRLWELVLVEIKEHDLFNDLMREVIIKEM</sequence>
<evidence type="ECO:0000313" key="1">
    <source>
        <dbReference type="EMBL" id="RIA88167.1"/>
    </source>
</evidence>
<comment type="caution">
    <text evidence="1">The sequence shown here is derived from an EMBL/GenBank/DDBJ whole genome shotgun (WGS) entry which is preliminary data.</text>
</comment>
<dbReference type="STRING" id="658196.A0A397SWH7"/>
<dbReference type="PANTHER" id="PTHR31424">
    <property type="entry name" value="PROTEIN CBG23806"/>
    <property type="match status" value="1"/>
</dbReference>
<protein>
    <submittedName>
        <fullName evidence="1">Uncharacterized protein</fullName>
    </submittedName>
</protein>
<dbReference type="Proteomes" id="UP000265703">
    <property type="component" value="Unassembled WGS sequence"/>
</dbReference>
<keyword evidence="2" id="KW-1185">Reference proteome</keyword>
<gene>
    <name evidence="1" type="ORF">C1645_739587</name>
</gene>
<reference evidence="1 2" key="1">
    <citation type="submission" date="2018-06" db="EMBL/GenBank/DDBJ databases">
        <title>Comparative genomics reveals the genomic features of Rhizophagus irregularis, R. cerebriforme, R. diaphanum and Gigaspora rosea, and their symbiotic lifestyle signature.</title>
        <authorList>
            <person name="Morin E."/>
            <person name="San Clemente H."/>
            <person name="Chen E.C.H."/>
            <person name="De La Providencia I."/>
            <person name="Hainaut M."/>
            <person name="Kuo A."/>
            <person name="Kohler A."/>
            <person name="Murat C."/>
            <person name="Tang N."/>
            <person name="Roy S."/>
            <person name="Loubradou J."/>
            <person name="Henrissat B."/>
            <person name="Grigoriev I.V."/>
            <person name="Corradi N."/>
            <person name="Roux C."/>
            <person name="Martin F.M."/>
        </authorList>
    </citation>
    <scope>NUCLEOTIDE SEQUENCE [LARGE SCALE GENOMIC DNA]</scope>
    <source>
        <strain evidence="1 2">DAOM 227022</strain>
    </source>
</reference>